<dbReference type="InterPro" id="IPR002121">
    <property type="entry name" value="HRDC_dom"/>
</dbReference>
<dbReference type="InterPro" id="IPR004589">
    <property type="entry name" value="DNA_helicase_ATP-dep_RecQ"/>
</dbReference>
<dbReference type="InterPro" id="IPR010997">
    <property type="entry name" value="HRDC-like_sf"/>
</dbReference>
<dbReference type="PROSITE" id="PS50967">
    <property type="entry name" value="HRDC"/>
    <property type="match status" value="1"/>
</dbReference>
<keyword evidence="22" id="KW-1185">Reference proteome</keyword>
<comment type="caution">
    <text evidence="21">The sequence shown here is derived from an EMBL/GenBank/DDBJ whole genome shotgun (WGS) entry which is preliminary data.</text>
</comment>
<dbReference type="Proteomes" id="UP001430360">
    <property type="component" value="Unassembled WGS sequence"/>
</dbReference>
<evidence type="ECO:0000256" key="11">
    <source>
        <dbReference type="ARBA" id="ARBA00023125"/>
    </source>
</evidence>
<dbReference type="Pfam" id="PF00570">
    <property type="entry name" value="HRDC"/>
    <property type="match status" value="1"/>
</dbReference>
<dbReference type="Pfam" id="PF16124">
    <property type="entry name" value="RecQ_Zn_bind"/>
    <property type="match status" value="1"/>
</dbReference>
<comment type="cofactor">
    <cofactor evidence="2">
        <name>Zn(2+)</name>
        <dbReference type="ChEBI" id="CHEBI:29105"/>
    </cofactor>
</comment>
<dbReference type="Gene3D" id="1.10.150.80">
    <property type="entry name" value="HRDC domain"/>
    <property type="match status" value="1"/>
</dbReference>
<evidence type="ECO:0000313" key="22">
    <source>
        <dbReference type="Proteomes" id="UP001430360"/>
    </source>
</evidence>
<comment type="cofactor">
    <cofactor evidence="1">
        <name>Mg(2+)</name>
        <dbReference type="ChEBI" id="CHEBI:18420"/>
    </cofactor>
</comment>
<dbReference type="InterPro" id="IPR036388">
    <property type="entry name" value="WH-like_DNA-bd_sf"/>
</dbReference>
<dbReference type="InterPro" id="IPR032284">
    <property type="entry name" value="RecQ_Zn-bd"/>
</dbReference>
<dbReference type="InterPro" id="IPR011545">
    <property type="entry name" value="DEAD/DEAH_box_helicase_dom"/>
</dbReference>
<dbReference type="InterPro" id="IPR044876">
    <property type="entry name" value="HRDC_dom_sf"/>
</dbReference>
<dbReference type="NCBIfam" id="TIGR00614">
    <property type="entry name" value="recQ_fam"/>
    <property type="match status" value="1"/>
</dbReference>
<comment type="similarity">
    <text evidence="3">Belongs to the helicase family. RecQ subfamily.</text>
</comment>
<dbReference type="InterPro" id="IPR018982">
    <property type="entry name" value="RQC_domain"/>
</dbReference>
<evidence type="ECO:0000256" key="16">
    <source>
        <dbReference type="NCBIfam" id="TIGR01389"/>
    </source>
</evidence>
<gene>
    <name evidence="21" type="primary">recQ</name>
    <name evidence="21" type="ORF">LTT95_14475</name>
</gene>
<evidence type="ECO:0000256" key="14">
    <source>
        <dbReference type="ARBA" id="ARBA00023235"/>
    </source>
</evidence>
<dbReference type="InterPro" id="IPR000595">
    <property type="entry name" value="cNMP-bd_dom"/>
</dbReference>
<protein>
    <recommendedName>
        <fullName evidence="16">DNA helicase RecQ</fullName>
        <ecNumber evidence="16">5.6.2.4</ecNumber>
    </recommendedName>
</protein>
<feature type="domain" description="Helicase C-terminal" evidence="20">
    <location>
        <begin position="219"/>
        <end position="366"/>
    </location>
</feature>
<dbReference type="Pfam" id="PF09382">
    <property type="entry name" value="RQC"/>
    <property type="match status" value="1"/>
</dbReference>
<comment type="catalytic activity">
    <reaction evidence="15">
        <text>Couples ATP hydrolysis with the unwinding of duplex DNA by translocating in the 3'-5' direction.</text>
        <dbReference type="EC" id="5.6.2.4"/>
    </reaction>
</comment>
<evidence type="ECO:0000259" key="17">
    <source>
        <dbReference type="PROSITE" id="PS50042"/>
    </source>
</evidence>
<keyword evidence="4" id="KW-0479">Metal-binding</keyword>
<evidence type="ECO:0000259" key="20">
    <source>
        <dbReference type="PROSITE" id="PS51194"/>
    </source>
</evidence>
<keyword evidence="7 21" id="KW-0378">Hydrolase</keyword>
<evidence type="ECO:0000256" key="13">
    <source>
        <dbReference type="ARBA" id="ARBA00023204"/>
    </source>
</evidence>
<proteinExistence type="inferred from homology"/>
<evidence type="ECO:0000256" key="9">
    <source>
        <dbReference type="ARBA" id="ARBA00022833"/>
    </source>
</evidence>
<feature type="domain" description="Cyclic nucleotide-binding" evidence="17">
    <location>
        <begin position="478"/>
        <end position="546"/>
    </location>
</feature>
<organism evidence="21 22">
    <name type="scientific">Luteimonas fraxinea</name>
    <dbReference type="NCBI Taxonomy" id="2901869"/>
    <lineage>
        <taxon>Bacteria</taxon>
        <taxon>Pseudomonadati</taxon>
        <taxon>Pseudomonadota</taxon>
        <taxon>Gammaproteobacteria</taxon>
        <taxon>Lysobacterales</taxon>
        <taxon>Lysobacteraceae</taxon>
        <taxon>Luteimonas</taxon>
    </lineage>
</organism>
<feature type="domain" description="Helicase ATP-binding" evidence="19">
    <location>
        <begin position="30"/>
        <end position="198"/>
    </location>
</feature>
<keyword evidence="12" id="KW-0233">DNA recombination</keyword>
<feature type="domain" description="HRDC" evidence="18">
    <location>
        <begin position="536"/>
        <end position="610"/>
    </location>
</feature>
<dbReference type="SMART" id="SM00341">
    <property type="entry name" value="HRDC"/>
    <property type="match status" value="1"/>
</dbReference>
<dbReference type="InterPro" id="IPR014001">
    <property type="entry name" value="Helicase_ATP-bd"/>
</dbReference>
<evidence type="ECO:0000256" key="5">
    <source>
        <dbReference type="ARBA" id="ARBA00022741"/>
    </source>
</evidence>
<evidence type="ECO:0000256" key="2">
    <source>
        <dbReference type="ARBA" id="ARBA00001947"/>
    </source>
</evidence>
<dbReference type="SMART" id="SM00490">
    <property type="entry name" value="HELICc"/>
    <property type="match status" value="1"/>
</dbReference>
<evidence type="ECO:0000256" key="1">
    <source>
        <dbReference type="ARBA" id="ARBA00001946"/>
    </source>
</evidence>
<evidence type="ECO:0000256" key="6">
    <source>
        <dbReference type="ARBA" id="ARBA00022763"/>
    </source>
</evidence>
<dbReference type="GO" id="GO:0016787">
    <property type="term" value="F:hydrolase activity"/>
    <property type="evidence" value="ECO:0007669"/>
    <property type="project" value="UniProtKB-KW"/>
</dbReference>
<evidence type="ECO:0000256" key="8">
    <source>
        <dbReference type="ARBA" id="ARBA00022806"/>
    </source>
</evidence>
<name>A0ABS8UF68_9GAMM</name>
<keyword evidence="14" id="KW-0413">Isomerase</keyword>
<dbReference type="EMBL" id="JAJQKU010000004">
    <property type="protein sequence ID" value="MCD9098145.1"/>
    <property type="molecule type" value="Genomic_DNA"/>
</dbReference>
<keyword evidence="11" id="KW-0238">DNA-binding</keyword>
<dbReference type="CDD" id="cd17920">
    <property type="entry name" value="DEXHc_RecQ"/>
    <property type="match status" value="1"/>
</dbReference>
<dbReference type="InterPro" id="IPR006293">
    <property type="entry name" value="DNA_helicase_ATP-dep_RecQ_bac"/>
</dbReference>
<dbReference type="Gene3D" id="1.10.10.10">
    <property type="entry name" value="Winged helix-like DNA-binding domain superfamily/Winged helix DNA-binding domain"/>
    <property type="match status" value="1"/>
</dbReference>
<dbReference type="SMART" id="SM00956">
    <property type="entry name" value="RQC"/>
    <property type="match status" value="1"/>
</dbReference>
<keyword evidence="5" id="KW-0547">Nucleotide-binding</keyword>
<dbReference type="RefSeq" id="WP_232137333.1">
    <property type="nucleotide sequence ID" value="NZ_CP089507.1"/>
</dbReference>
<reference evidence="21" key="2">
    <citation type="journal article" date="2022" name="Syst. Appl. Microbiol.">
        <title>Physiological and genomic characterisation of Luteimonas fraxinea sp. nov., a bacterial species associated with trees tolerant to ash dieback.</title>
        <authorList>
            <person name="Ulrich K."/>
            <person name="Becker R."/>
            <person name="Behrendt U."/>
            <person name="Kube M."/>
            <person name="Schneck V."/>
            <person name="Ulrich A."/>
        </authorList>
    </citation>
    <scope>NUCLEOTIDE SEQUENCE</scope>
    <source>
        <strain evidence="21">A1P009</strain>
    </source>
</reference>
<evidence type="ECO:0000256" key="7">
    <source>
        <dbReference type="ARBA" id="ARBA00022801"/>
    </source>
</evidence>
<evidence type="ECO:0000256" key="4">
    <source>
        <dbReference type="ARBA" id="ARBA00022723"/>
    </source>
</evidence>
<dbReference type="NCBIfam" id="TIGR01389">
    <property type="entry name" value="recQ"/>
    <property type="match status" value="1"/>
</dbReference>
<keyword evidence="10" id="KW-0067">ATP-binding</keyword>
<dbReference type="SUPFAM" id="SSF52540">
    <property type="entry name" value="P-loop containing nucleoside triphosphate hydrolases"/>
    <property type="match status" value="2"/>
</dbReference>
<sequence length="610" mass="67187">MSSSPDAAALEVLQRVFGHAAFRGEQAAIVSHVAAGQDALVLMPTGGGKSMCFQVPALLREGVAIVVSPLIALMQDQVDALLQSGVRAAFLNSTLDGETAQRVERELLAGELDLLYVAPERLLTPRFLSLLDRAPLALFAIDEAHCVSQWGHDFRREYRELTILHERWPHVPRIALTATADPPTQREIAERLQLEDARRFVSSFDRPNIRYTVVQKENAKRQLLDFVQSHRGEAGIVYCLSRRKVEETAEYLAGQGIDAIPYHAGMDAELRAANQRRFLRSDGVVVVATIAFGMGIDKPDVRFVAHTDLPKSIEGYYQETGRGGRDGEPADAWMCYGLGDLVLLRQMIEQSESGDERKRLEHRKLDSLVGYCETMRCRRQVLLANFGEDYAAKGAGQPCGNCDNCLDPPAAWDATVPAQKALSCVYRSGQRFGAAHVIDILRGSESERIRQFGHDQLSTYGVGTDVDARVWKSVLRQLVAQGLLDVDAEGYGGLRLTEASRGVLKGETQVMLRKPTNTKERTRTTRVATGADIDLAPADRPLFESLRALRGRLAREQNVPAYVIFHDATLREIARLRPISHGQLGGIGGVGAGKLERYGDAVLETVLDAD</sequence>
<keyword evidence="8 21" id="KW-0347">Helicase</keyword>
<dbReference type="InterPro" id="IPR001650">
    <property type="entry name" value="Helicase_C-like"/>
</dbReference>
<reference evidence="21" key="1">
    <citation type="submission" date="2021-12" db="EMBL/GenBank/DDBJ databases">
        <authorList>
            <person name="Ulrich A."/>
        </authorList>
    </citation>
    <scope>NUCLEOTIDE SEQUENCE</scope>
    <source>
        <strain evidence="21">A1P009</strain>
    </source>
</reference>
<evidence type="ECO:0000256" key="10">
    <source>
        <dbReference type="ARBA" id="ARBA00022840"/>
    </source>
</evidence>
<dbReference type="PANTHER" id="PTHR13710:SF105">
    <property type="entry name" value="ATP-DEPENDENT DNA HELICASE Q1"/>
    <property type="match status" value="1"/>
</dbReference>
<dbReference type="GO" id="GO:0003678">
    <property type="term" value="F:DNA helicase activity"/>
    <property type="evidence" value="ECO:0007669"/>
    <property type="project" value="UniProtKB-EC"/>
</dbReference>
<dbReference type="Pfam" id="PF00270">
    <property type="entry name" value="DEAD"/>
    <property type="match status" value="1"/>
</dbReference>
<dbReference type="PANTHER" id="PTHR13710">
    <property type="entry name" value="DNA HELICASE RECQ FAMILY MEMBER"/>
    <property type="match status" value="1"/>
</dbReference>
<dbReference type="Pfam" id="PF00271">
    <property type="entry name" value="Helicase_C"/>
    <property type="match status" value="1"/>
</dbReference>
<keyword evidence="6" id="KW-0227">DNA damage</keyword>
<dbReference type="SUPFAM" id="SSF47819">
    <property type="entry name" value="HRDC-like"/>
    <property type="match status" value="1"/>
</dbReference>
<keyword evidence="9" id="KW-0862">Zinc</keyword>
<evidence type="ECO:0000313" key="21">
    <source>
        <dbReference type="EMBL" id="MCD9098145.1"/>
    </source>
</evidence>
<dbReference type="InterPro" id="IPR027417">
    <property type="entry name" value="P-loop_NTPase"/>
</dbReference>
<evidence type="ECO:0000256" key="15">
    <source>
        <dbReference type="ARBA" id="ARBA00034617"/>
    </source>
</evidence>
<dbReference type="PROSITE" id="PS50042">
    <property type="entry name" value="CNMP_BINDING_3"/>
    <property type="match status" value="1"/>
</dbReference>
<dbReference type="EC" id="5.6.2.4" evidence="16"/>
<evidence type="ECO:0000256" key="3">
    <source>
        <dbReference type="ARBA" id="ARBA00005446"/>
    </source>
</evidence>
<dbReference type="CDD" id="cd18794">
    <property type="entry name" value="SF2_C_RecQ"/>
    <property type="match status" value="1"/>
</dbReference>
<dbReference type="Gene3D" id="3.40.50.300">
    <property type="entry name" value="P-loop containing nucleotide triphosphate hydrolases"/>
    <property type="match status" value="2"/>
</dbReference>
<keyword evidence="13" id="KW-0234">DNA repair</keyword>
<dbReference type="SMART" id="SM00487">
    <property type="entry name" value="DEXDc"/>
    <property type="match status" value="1"/>
</dbReference>
<dbReference type="PROSITE" id="PS51192">
    <property type="entry name" value="HELICASE_ATP_BIND_1"/>
    <property type="match status" value="1"/>
</dbReference>
<evidence type="ECO:0000256" key="12">
    <source>
        <dbReference type="ARBA" id="ARBA00023172"/>
    </source>
</evidence>
<accession>A0ABS8UF68</accession>
<evidence type="ECO:0000259" key="19">
    <source>
        <dbReference type="PROSITE" id="PS51192"/>
    </source>
</evidence>
<dbReference type="PROSITE" id="PS51194">
    <property type="entry name" value="HELICASE_CTER"/>
    <property type="match status" value="1"/>
</dbReference>
<evidence type="ECO:0000259" key="18">
    <source>
        <dbReference type="PROSITE" id="PS50967"/>
    </source>
</evidence>